<accession>A0A7W8G1B6</accession>
<dbReference type="InterPro" id="IPR039554">
    <property type="entry name" value="HigA2-like_HTH"/>
</dbReference>
<proteinExistence type="predicted"/>
<dbReference type="InterPro" id="IPR001387">
    <property type="entry name" value="Cro/C1-type_HTH"/>
</dbReference>
<dbReference type="Gene3D" id="1.10.260.40">
    <property type="entry name" value="lambda repressor-like DNA-binding domains"/>
    <property type="match status" value="1"/>
</dbReference>
<evidence type="ECO:0000259" key="1">
    <source>
        <dbReference type="PROSITE" id="PS50943"/>
    </source>
</evidence>
<dbReference type="RefSeq" id="WP_183961796.1">
    <property type="nucleotide sequence ID" value="NZ_JACHHP010000005.1"/>
</dbReference>
<sequence length="202" mass="21742">MQTVRELGEAVARYRRAFGLKQGDVAAQAGIAQETLSRFEFGKVSEFGSRKLLAVLAVLGMELQFGAIGAAARWMSFAANGPGSRDPRCPRKTWDPGKTTQTFVAITFGLPPREQASIVERIGAAMAHVAPRVHEAMRAHPGVEDIGKRMLFAWNEGLSGLCEPRTYSLCHPGLGNALAVLAEPANVQPARTVIGRSELMGE</sequence>
<dbReference type="SMART" id="SM00530">
    <property type="entry name" value="HTH_XRE"/>
    <property type="match status" value="1"/>
</dbReference>
<name>A0A7W8G1B6_9GAMM</name>
<dbReference type="SUPFAM" id="SSF47413">
    <property type="entry name" value="lambda repressor-like DNA-binding domains"/>
    <property type="match status" value="1"/>
</dbReference>
<dbReference type="Proteomes" id="UP000521199">
    <property type="component" value="Unassembled WGS sequence"/>
</dbReference>
<dbReference type="InterPro" id="IPR010982">
    <property type="entry name" value="Lambda_DNA-bd_dom_sf"/>
</dbReference>
<dbReference type="AlphaFoldDB" id="A0A7W8G1B6"/>
<dbReference type="CDD" id="cd00093">
    <property type="entry name" value="HTH_XRE"/>
    <property type="match status" value="1"/>
</dbReference>
<dbReference type="PROSITE" id="PS50943">
    <property type="entry name" value="HTH_CROC1"/>
    <property type="match status" value="1"/>
</dbReference>
<evidence type="ECO:0000313" key="3">
    <source>
        <dbReference type="Proteomes" id="UP000521199"/>
    </source>
</evidence>
<evidence type="ECO:0000313" key="2">
    <source>
        <dbReference type="EMBL" id="MBB5209259.1"/>
    </source>
</evidence>
<protein>
    <submittedName>
        <fullName evidence="2">Transcriptional regulator with XRE-family HTH domain</fullName>
    </submittedName>
</protein>
<dbReference type="GO" id="GO:0003677">
    <property type="term" value="F:DNA binding"/>
    <property type="evidence" value="ECO:0007669"/>
    <property type="project" value="InterPro"/>
</dbReference>
<reference evidence="2 3" key="1">
    <citation type="submission" date="2020-08" db="EMBL/GenBank/DDBJ databases">
        <title>Genomic Encyclopedia of Type Strains, Phase IV (KMG-IV): sequencing the most valuable type-strain genomes for metagenomic binning, comparative biology and taxonomic classification.</title>
        <authorList>
            <person name="Goeker M."/>
        </authorList>
    </citation>
    <scope>NUCLEOTIDE SEQUENCE [LARGE SCALE GENOMIC DNA]</scope>
    <source>
        <strain evidence="2 3">DSM 24163</strain>
    </source>
</reference>
<organism evidence="2 3">
    <name type="scientific">Chiayiivirga flava</name>
    <dbReference type="NCBI Taxonomy" id="659595"/>
    <lineage>
        <taxon>Bacteria</taxon>
        <taxon>Pseudomonadati</taxon>
        <taxon>Pseudomonadota</taxon>
        <taxon>Gammaproteobacteria</taxon>
        <taxon>Lysobacterales</taxon>
        <taxon>Lysobacteraceae</taxon>
        <taxon>Chiayiivirga</taxon>
    </lineage>
</organism>
<gene>
    <name evidence="2" type="ORF">HNQ52_002822</name>
</gene>
<feature type="domain" description="HTH cro/C1-type" evidence="1">
    <location>
        <begin position="11"/>
        <end position="68"/>
    </location>
</feature>
<dbReference type="EMBL" id="JACHHP010000005">
    <property type="protein sequence ID" value="MBB5209259.1"/>
    <property type="molecule type" value="Genomic_DNA"/>
</dbReference>
<keyword evidence="3" id="KW-1185">Reference proteome</keyword>
<comment type="caution">
    <text evidence="2">The sequence shown here is derived from an EMBL/GenBank/DDBJ whole genome shotgun (WGS) entry which is preliminary data.</text>
</comment>
<dbReference type="Pfam" id="PF13744">
    <property type="entry name" value="HTH_37"/>
    <property type="match status" value="1"/>
</dbReference>